<dbReference type="GO" id="GO:0003677">
    <property type="term" value="F:DNA binding"/>
    <property type="evidence" value="ECO:0007669"/>
    <property type="project" value="UniProtKB-KW"/>
</dbReference>
<feature type="domain" description="SANT" evidence="8">
    <location>
        <begin position="77"/>
        <end position="128"/>
    </location>
</feature>
<evidence type="ECO:0000256" key="3">
    <source>
        <dbReference type="ARBA" id="ARBA00023125"/>
    </source>
</evidence>
<dbReference type="InterPro" id="IPR006447">
    <property type="entry name" value="Myb_dom_plants"/>
</dbReference>
<keyword evidence="11" id="KW-1185">Reference proteome</keyword>
<keyword evidence="4" id="KW-0804">Transcription</keyword>
<feature type="region of interest" description="Disordered" evidence="6">
    <location>
        <begin position="609"/>
        <end position="645"/>
    </location>
</feature>
<dbReference type="InterPro" id="IPR001005">
    <property type="entry name" value="SANT/Myb"/>
</dbReference>
<evidence type="ECO:0000256" key="5">
    <source>
        <dbReference type="ARBA" id="ARBA00023242"/>
    </source>
</evidence>
<dbReference type="SUPFAM" id="SSF46689">
    <property type="entry name" value="Homeodomain-like"/>
    <property type="match status" value="1"/>
</dbReference>
<comment type="caution">
    <text evidence="10">The sequence shown here is derived from an EMBL/GenBank/DDBJ whole genome shotgun (WGS) entry which is preliminary data.</text>
</comment>
<dbReference type="Pfam" id="PF00249">
    <property type="entry name" value="Myb_DNA-binding"/>
    <property type="match status" value="1"/>
</dbReference>
<dbReference type="InterPro" id="IPR009057">
    <property type="entry name" value="Homeodomain-like_sf"/>
</dbReference>
<evidence type="ECO:0000259" key="7">
    <source>
        <dbReference type="PROSITE" id="PS50090"/>
    </source>
</evidence>
<dbReference type="PANTHER" id="PTHR12802">
    <property type="entry name" value="SWI/SNF COMPLEX-RELATED"/>
    <property type="match status" value="1"/>
</dbReference>
<dbReference type="PROSITE" id="PS51293">
    <property type="entry name" value="SANT"/>
    <property type="match status" value="1"/>
</dbReference>
<dbReference type="AlphaFoldDB" id="A0ABD3C6H4"/>
<keyword evidence="3" id="KW-0238">DNA-binding</keyword>
<feature type="region of interest" description="Disordered" evidence="6">
    <location>
        <begin position="139"/>
        <end position="180"/>
    </location>
</feature>
<dbReference type="Proteomes" id="UP001632038">
    <property type="component" value="Unassembled WGS sequence"/>
</dbReference>
<accession>A0ABD3C6H4</accession>
<dbReference type="PANTHER" id="PTHR12802:SF177">
    <property type="entry name" value="PROTEIN CCA1"/>
    <property type="match status" value="1"/>
</dbReference>
<sequence length="783" mass="86265">MMIRLQSERSMAIFQGTSVTLSGPPKYYHHFGVSVATDAKKCRLWSVTVAYPGSLFRWTLILLEKTMLLRKPYTITKQRERWTEDEHNRFLEALKLYGRAWQRIEEHIGTKTAVQIRSHAQKFFTKLEKEATVKGVPIGHAHDIEIPPPRPKRKPSNPYPRKTSLGEVKNGNIPPSLGSSSCQSKITITVGLEKEPEEPCGDDGKLGNSNEYCETDNCSEAFTLNKTATPCSSLFPVDATNKSCTFRQYVPVSKEATSQGTTTAASQITIEAKEPFKDNAPLNVTNSYNSHETSVHSKRRIDDVDKLSSAADVQASQNYARHIPVHIVDGSSARHVGPGCKFHHQMGGEVHHGNQNNLFTNPAVASTASSEHYNSNASRSSPVHHSFPTYHHPIQNPDEHQPFQHVSSMFSSLIVSSLSQNPASYAAAGFAATLWPSPLEEQQPSTTSSSSTPSMAAIAAATVAAATAWWAAHGLLPLCAPFHPGLNTRTPAMNSTSQVGAAVVMKAERGQNSPSTGQGQQLEQECSEALHEEQHSILKSPNLSTSESEDAKLNVATAETAKDTDNVELHDANTLSKNNKMLVDRSSCGSNTSSCSEVDASEKVVVVTEGNEEKHTKDDKAEEPEDPFGRWCSRSTTSTSNINDPWKEVSEEGRVAFRALFSRQVLPQSFSPPHDVNNKGKKICIKESSDEKDENGLQLELNGRTWVVTCPHKQETEQNNASFIVENKEEERGLLNMGLGHVKLKARRNGFKPYKRCSMEAKESSRDEEKDPKRLRIEGEATT</sequence>
<dbReference type="GO" id="GO:0005634">
    <property type="term" value="C:nucleus"/>
    <property type="evidence" value="ECO:0007669"/>
    <property type="project" value="UniProtKB-SubCell"/>
</dbReference>
<feature type="domain" description="HTH myb-type" evidence="9">
    <location>
        <begin position="74"/>
        <end position="128"/>
    </location>
</feature>
<keyword evidence="2" id="KW-0805">Transcription regulation</keyword>
<feature type="compositionally biased region" description="Basic and acidic residues" evidence="6">
    <location>
        <begin position="611"/>
        <end position="620"/>
    </location>
</feature>
<dbReference type="InterPro" id="IPR017884">
    <property type="entry name" value="SANT_dom"/>
</dbReference>
<evidence type="ECO:0000313" key="10">
    <source>
        <dbReference type="EMBL" id="KAL3624377.1"/>
    </source>
</evidence>
<dbReference type="EMBL" id="JAVIJP010000053">
    <property type="protein sequence ID" value="KAL3624377.1"/>
    <property type="molecule type" value="Genomic_DNA"/>
</dbReference>
<name>A0ABD3C6H4_9LAMI</name>
<feature type="region of interest" description="Disordered" evidence="6">
    <location>
        <begin position="366"/>
        <end position="402"/>
    </location>
</feature>
<comment type="subcellular location">
    <subcellularLocation>
        <location evidence="1">Nucleus</location>
    </subcellularLocation>
</comment>
<evidence type="ECO:0000256" key="2">
    <source>
        <dbReference type="ARBA" id="ARBA00023015"/>
    </source>
</evidence>
<feature type="domain" description="Myb-like" evidence="7">
    <location>
        <begin position="74"/>
        <end position="124"/>
    </location>
</feature>
<dbReference type="NCBIfam" id="TIGR01557">
    <property type="entry name" value="myb_SHAQKYF"/>
    <property type="match status" value="1"/>
</dbReference>
<evidence type="ECO:0000256" key="6">
    <source>
        <dbReference type="SAM" id="MobiDB-lite"/>
    </source>
</evidence>
<feature type="compositionally biased region" description="Polar residues" evidence="6">
    <location>
        <begin position="633"/>
        <end position="643"/>
    </location>
</feature>
<dbReference type="GO" id="GO:0010468">
    <property type="term" value="P:regulation of gene expression"/>
    <property type="evidence" value="ECO:0007669"/>
    <property type="project" value="UniProtKB-ARBA"/>
</dbReference>
<evidence type="ECO:0000259" key="8">
    <source>
        <dbReference type="PROSITE" id="PS51293"/>
    </source>
</evidence>
<feature type="region of interest" description="Disordered" evidence="6">
    <location>
        <begin position="756"/>
        <end position="783"/>
    </location>
</feature>
<evidence type="ECO:0000256" key="4">
    <source>
        <dbReference type="ARBA" id="ARBA00023163"/>
    </source>
</evidence>
<keyword evidence="5" id="KW-0539">Nucleus</keyword>
<dbReference type="FunFam" id="1.10.10.60:FF:000023">
    <property type="entry name" value="protein REVEILLE 6 isoform X1"/>
    <property type="match status" value="1"/>
</dbReference>
<dbReference type="Gene3D" id="1.10.10.60">
    <property type="entry name" value="Homeodomain-like"/>
    <property type="match status" value="1"/>
</dbReference>
<reference evidence="11" key="1">
    <citation type="journal article" date="2024" name="IScience">
        <title>Strigolactones Initiate the Formation of Haustorium-like Structures in Castilleja.</title>
        <authorList>
            <person name="Buerger M."/>
            <person name="Peterson D."/>
            <person name="Chory J."/>
        </authorList>
    </citation>
    <scope>NUCLEOTIDE SEQUENCE [LARGE SCALE GENOMIC DNA]</scope>
</reference>
<feature type="compositionally biased region" description="Basic and acidic residues" evidence="6">
    <location>
        <begin position="757"/>
        <end position="783"/>
    </location>
</feature>
<dbReference type="InterPro" id="IPR017930">
    <property type="entry name" value="Myb_dom"/>
</dbReference>
<evidence type="ECO:0000313" key="11">
    <source>
        <dbReference type="Proteomes" id="UP001632038"/>
    </source>
</evidence>
<dbReference type="CDD" id="cd00167">
    <property type="entry name" value="SANT"/>
    <property type="match status" value="1"/>
</dbReference>
<dbReference type="PROSITE" id="PS50090">
    <property type="entry name" value="MYB_LIKE"/>
    <property type="match status" value="1"/>
</dbReference>
<evidence type="ECO:0000259" key="9">
    <source>
        <dbReference type="PROSITE" id="PS51294"/>
    </source>
</evidence>
<organism evidence="10 11">
    <name type="scientific">Castilleja foliolosa</name>
    <dbReference type="NCBI Taxonomy" id="1961234"/>
    <lineage>
        <taxon>Eukaryota</taxon>
        <taxon>Viridiplantae</taxon>
        <taxon>Streptophyta</taxon>
        <taxon>Embryophyta</taxon>
        <taxon>Tracheophyta</taxon>
        <taxon>Spermatophyta</taxon>
        <taxon>Magnoliopsida</taxon>
        <taxon>eudicotyledons</taxon>
        <taxon>Gunneridae</taxon>
        <taxon>Pentapetalae</taxon>
        <taxon>asterids</taxon>
        <taxon>lamiids</taxon>
        <taxon>Lamiales</taxon>
        <taxon>Orobanchaceae</taxon>
        <taxon>Pedicularideae</taxon>
        <taxon>Castillejinae</taxon>
        <taxon>Castilleja</taxon>
    </lineage>
</organism>
<gene>
    <name evidence="10" type="primary">CCA1_1</name>
    <name evidence="10" type="ORF">CASFOL_031045</name>
</gene>
<feature type="compositionally biased region" description="Polar residues" evidence="6">
    <location>
        <begin position="366"/>
        <end position="383"/>
    </location>
</feature>
<proteinExistence type="predicted"/>
<protein>
    <submittedName>
        <fullName evidence="10">CCA tRNA nucleotidyltransferase, mitochondrial</fullName>
    </submittedName>
</protein>
<dbReference type="SMART" id="SM00717">
    <property type="entry name" value="SANT"/>
    <property type="match status" value="1"/>
</dbReference>
<dbReference type="PROSITE" id="PS51294">
    <property type="entry name" value="HTH_MYB"/>
    <property type="match status" value="1"/>
</dbReference>
<evidence type="ECO:0000256" key="1">
    <source>
        <dbReference type="ARBA" id="ARBA00004123"/>
    </source>
</evidence>